<evidence type="ECO:0000313" key="3">
    <source>
        <dbReference type="Proteomes" id="UP000585474"/>
    </source>
</evidence>
<organism evidence="2 3">
    <name type="scientific">Actinidia rufa</name>
    <dbReference type="NCBI Taxonomy" id="165716"/>
    <lineage>
        <taxon>Eukaryota</taxon>
        <taxon>Viridiplantae</taxon>
        <taxon>Streptophyta</taxon>
        <taxon>Embryophyta</taxon>
        <taxon>Tracheophyta</taxon>
        <taxon>Spermatophyta</taxon>
        <taxon>Magnoliopsida</taxon>
        <taxon>eudicotyledons</taxon>
        <taxon>Gunneridae</taxon>
        <taxon>Pentapetalae</taxon>
        <taxon>asterids</taxon>
        <taxon>Ericales</taxon>
        <taxon>Actinidiaceae</taxon>
        <taxon>Actinidia</taxon>
    </lineage>
</organism>
<evidence type="ECO:0000256" key="1">
    <source>
        <dbReference type="SAM" id="MobiDB-lite"/>
    </source>
</evidence>
<proteinExistence type="predicted"/>
<protein>
    <submittedName>
        <fullName evidence="2">Uncharacterized protein</fullName>
    </submittedName>
</protein>
<comment type="caution">
    <text evidence="2">The sequence shown here is derived from an EMBL/GenBank/DDBJ whole genome shotgun (WGS) entry which is preliminary data.</text>
</comment>
<accession>A0A7J0GBY4</accession>
<reference evidence="2 3" key="1">
    <citation type="submission" date="2019-07" db="EMBL/GenBank/DDBJ databases">
        <title>De Novo Assembly of kiwifruit Actinidia rufa.</title>
        <authorList>
            <person name="Sugita-Konishi S."/>
            <person name="Sato K."/>
            <person name="Mori E."/>
            <person name="Abe Y."/>
            <person name="Kisaki G."/>
            <person name="Hamano K."/>
            <person name="Suezawa K."/>
            <person name="Otani M."/>
            <person name="Fukuda T."/>
            <person name="Manabe T."/>
            <person name="Gomi K."/>
            <person name="Tabuchi M."/>
            <person name="Akimitsu K."/>
            <person name="Kataoka I."/>
        </authorList>
    </citation>
    <scope>NUCLEOTIDE SEQUENCE [LARGE SCALE GENOMIC DNA]</scope>
    <source>
        <strain evidence="3">cv. Fuchu</strain>
    </source>
</reference>
<feature type="compositionally biased region" description="Low complexity" evidence="1">
    <location>
        <begin position="156"/>
        <end position="170"/>
    </location>
</feature>
<gene>
    <name evidence="2" type="ORF">Acr_20g0001340</name>
</gene>
<dbReference type="EMBL" id="BJWL01000020">
    <property type="protein sequence ID" value="GFZ08326.1"/>
    <property type="molecule type" value="Genomic_DNA"/>
</dbReference>
<evidence type="ECO:0000313" key="2">
    <source>
        <dbReference type="EMBL" id="GFZ08326.1"/>
    </source>
</evidence>
<feature type="region of interest" description="Disordered" evidence="1">
    <location>
        <begin position="155"/>
        <end position="192"/>
    </location>
</feature>
<dbReference type="PANTHER" id="PTHR33168">
    <property type="entry name" value="STRESS INDUCED PROTEIN-RELATED"/>
    <property type="match status" value="1"/>
</dbReference>
<dbReference type="AlphaFoldDB" id="A0A7J0GBY4"/>
<dbReference type="Proteomes" id="UP000585474">
    <property type="component" value="Unassembled WGS sequence"/>
</dbReference>
<keyword evidence="3" id="KW-1185">Reference proteome</keyword>
<name>A0A7J0GBY4_9ERIC</name>
<dbReference type="OrthoDB" id="657187at2759"/>
<sequence>MEDERETAYLRQQRRKKMSLSCCFHSRNLDTYADVSAASSPSVGKLSPIVSPSSWFQSKGGDFPETKGKCRRSNFISKIGGRHARRHHSADFSYDPLSYALNFDEGGQGASENVHIEKFSARLPVSPPHRRLRDLELPSPRRSPATPQIQCFEMPSSAAGRRIGGSSTAATGGKPAVERPGPLTLEISVEQY</sequence>